<comment type="caution">
    <text evidence="1">The sequence shown here is derived from an EMBL/GenBank/DDBJ whole genome shotgun (WGS) entry which is preliminary data.</text>
</comment>
<reference evidence="1 2" key="1">
    <citation type="journal article" date="2015" name="Stand. Genomic Sci.">
        <title>Genomic Encyclopedia of Bacterial and Archaeal Type Strains, Phase III: the genomes of soil and plant-associated and newly described type strains.</title>
        <authorList>
            <person name="Whitman W.B."/>
            <person name="Woyke T."/>
            <person name="Klenk H.P."/>
            <person name="Zhou Y."/>
            <person name="Lilburn T.G."/>
            <person name="Beck B.J."/>
            <person name="De Vos P."/>
            <person name="Vandamme P."/>
            <person name="Eisen J.A."/>
            <person name="Garrity G."/>
            <person name="Hugenholtz P."/>
            <person name="Kyrpides N.C."/>
        </authorList>
    </citation>
    <scope>NUCLEOTIDE SEQUENCE [LARGE SCALE GENOMIC DNA]</scope>
    <source>
        <strain evidence="1 2">RF6</strain>
    </source>
</reference>
<organism evidence="1 2">
    <name type="scientific">Leucobacter luti</name>
    <dbReference type="NCBI Taxonomy" id="340320"/>
    <lineage>
        <taxon>Bacteria</taxon>
        <taxon>Bacillati</taxon>
        <taxon>Actinomycetota</taxon>
        <taxon>Actinomycetes</taxon>
        <taxon>Micrococcales</taxon>
        <taxon>Microbacteriaceae</taxon>
        <taxon>Leucobacter</taxon>
    </lineage>
</organism>
<dbReference type="EMBL" id="SHKI01000003">
    <property type="protein sequence ID" value="RZT66788.1"/>
    <property type="molecule type" value="Genomic_DNA"/>
</dbReference>
<accession>A0A4Q7U2X7</accession>
<protein>
    <recommendedName>
        <fullName evidence="3">IrrE N-terminal-like domain-containing protein</fullName>
    </recommendedName>
</protein>
<name>A0A4Q7U2X7_9MICO</name>
<evidence type="ECO:0000313" key="2">
    <source>
        <dbReference type="Proteomes" id="UP000291832"/>
    </source>
</evidence>
<sequence length="160" mass="18744">MFVPEYDPAYDPLEHLEQLKVRHVRHTLNGHNAIWVPERRLVISDRNLRSELLHPTLAHECDHAVNDDCAGHHPRNESRANLHSAFRLVDPALWESLTALHTDYDQICLELGITRRQFRAYYDYNKRLAAAQERRERFGNAVYLNPKMGAGQWQRKLEVA</sequence>
<dbReference type="RefSeq" id="WP_130453132.1">
    <property type="nucleotide sequence ID" value="NZ_QYAG01000001.1"/>
</dbReference>
<evidence type="ECO:0008006" key="3">
    <source>
        <dbReference type="Google" id="ProtNLM"/>
    </source>
</evidence>
<dbReference type="OrthoDB" id="9793864at2"/>
<dbReference type="Proteomes" id="UP000291832">
    <property type="component" value="Unassembled WGS sequence"/>
</dbReference>
<gene>
    <name evidence="1" type="ORF">EV139_0915</name>
</gene>
<proteinExistence type="predicted"/>
<keyword evidence="2" id="KW-1185">Reference proteome</keyword>
<dbReference type="AlphaFoldDB" id="A0A4Q7U2X7"/>
<evidence type="ECO:0000313" key="1">
    <source>
        <dbReference type="EMBL" id="RZT66788.1"/>
    </source>
</evidence>